<dbReference type="InterPro" id="IPR001130">
    <property type="entry name" value="TatD-like"/>
</dbReference>
<dbReference type="STRING" id="378794.GCA_001570625_00314"/>
<evidence type="ECO:0000256" key="1">
    <source>
        <dbReference type="ARBA" id="ARBA00022723"/>
    </source>
</evidence>
<evidence type="ECO:0000256" key="3">
    <source>
        <dbReference type="PIRSR" id="PIRSR005902-1"/>
    </source>
</evidence>
<protein>
    <submittedName>
        <fullName evidence="4">Hydrolase TatD</fullName>
    </submittedName>
</protein>
<feature type="binding site" evidence="3">
    <location>
        <position position="153"/>
    </location>
    <ligand>
        <name>a divalent metal cation</name>
        <dbReference type="ChEBI" id="CHEBI:60240"/>
        <label>2</label>
    </ligand>
</feature>
<dbReference type="InterPro" id="IPR015991">
    <property type="entry name" value="TatD/YcfH-like"/>
</dbReference>
<evidence type="ECO:0000256" key="2">
    <source>
        <dbReference type="ARBA" id="ARBA00022801"/>
    </source>
</evidence>
<feature type="binding site" evidence="3">
    <location>
        <position position="8"/>
    </location>
    <ligand>
        <name>a divalent metal cation</name>
        <dbReference type="ChEBI" id="CHEBI:60240"/>
        <label>1</label>
    </ligand>
</feature>
<dbReference type="EMBL" id="DNZF01000112">
    <property type="protein sequence ID" value="HBK53299.1"/>
    <property type="molecule type" value="Genomic_DNA"/>
</dbReference>
<feature type="binding site" evidence="3">
    <location>
        <position position="203"/>
    </location>
    <ligand>
        <name>a divalent metal cation</name>
        <dbReference type="ChEBI" id="CHEBI:60240"/>
        <label>1</label>
    </ligand>
</feature>
<dbReference type="Proteomes" id="UP000263273">
    <property type="component" value="Unassembled WGS sequence"/>
</dbReference>
<dbReference type="InterPro" id="IPR032466">
    <property type="entry name" value="Metal_Hydrolase"/>
</dbReference>
<dbReference type="SUPFAM" id="SSF51556">
    <property type="entry name" value="Metallo-dependent hydrolases"/>
    <property type="match status" value="1"/>
</dbReference>
<evidence type="ECO:0000313" key="4">
    <source>
        <dbReference type="EMBL" id="HBK53299.1"/>
    </source>
</evidence>
<feature type="binding site" evidence="3">
    <location>
        <position position="92"/>
    </location>
    <ligand>
        <name>a divalent metal cation</name>
        <dbReference type="ChEBI" id="CHEBI:60240"/>
        <label>1</label>
    </ligand>
</feature>
<reference evidence="4 5" key="1">
    <citation type="journal article" date="2018" name="Nat. Biotechnol.">
        <title>A standardized bacterial taxonomy based on genome phylogeny substantially revises the tree of life.</title>
        <authorList>
            <person name="Parks D.H."/>
            <person name="Chuvochina M."/>
            <person name="Waite D.W."/>
            <person name="Rinke C."/>
            <person name="Skarshewski A."/>
            <person name="Chaumeil P.A."/>
            <person name="Hugenholtz P."/>
        </authorList>
    </citation>
    <scope>NUCLEOTIDE SEQUENCE [LARGE SCALE GENOMIC DNA]</scope>
    <source>
        <strain evidence="4">UBA10948</strain>
    </source>
</reference>
<keyword evidence="2 4" id="KW-0378">Hydrolase</keyword>
<name>A0A354YVT0_9FIRM</name>
<dbReference type="PIRSF" id="PIRSF005902">
    <property type="entry name" value="DNase_TatD"/>
    <property type="match status" value="1"/>
</dbReference>
<dbReference type="Gene3D" id="3.20.20.140">
    <property type="entry name" value="Metal-dependent hydrolases"/>
    <property type="match status" value="1"/>
</dbReference>
<dbReference type="AlphaFoldDB" id="A0A354YVT0"/>
<dbReference type="GO" id="GO:0005829">
    <property type="term" value="C:cytosol"/>
    <property type="evidence" value="ECO:0007669"/>
    <property type="project" value="TreeGrafter"/>
</dbReference>
<sequence>MLIGTHAHLQDPAFNRDRKEILERAEAAGLEKIICIGYDYETSAEAVQLARQFPEVYAVVGVHPHDAKTLSTEVLAQLYDLARDPRVVAIGETGLDYYRNLSSPEEQRKAFKEQIKLAHELYKPLVIHDRDAHQEVLDIIKKEKAGKNEGIMHCYSGHLPLAVELMKEGFYISFAGPLTFKNAKKTQEVAARVALERILIETDCPYLTPEPFRGKRNEPALVVHTARKLAELRHKTEEEIAYITSQNARRIYRIKD</sequence>
<dbReference type="PANTHER" id="PTHR46124:SF2">
    <property type="entry name" value="D-AMINOACYL-TRNA DEACYLASE"/>
    <property type="match status" value="1"/>
</dbReference>
<feature type="binding site" evidence="3">
    <location>
        <position position="6"/>
    </location>
    <ligand>
        <name>a divalent metal cation</name>
        <dbReference type="ChEBI" id="CHEBI:60240"/>
        <label>1</label>
    </ligand>
</feature>
<keyword evidence="1 3" id="KW-0479">Metal-binding</keyword>
<dbReference type="GO" id="GO:0046872">
    <property type="term" value="F:metal ion binding"/>
    <property type="evidence" value="ECO:0007669"/>
    <property type="project" value="UniProtKB-KW"/>
</dbReference>
<evidence type="ECO:0000313" key="5">
    <source>
        <dbReference type="Proteomes" id="UP000263273"/>
    </source>
</evidence>
<dbReference type="NCBIfam" id="TIGR00010">
    <property type="entry name" value="YchF/TatD family DNA exonuclease"/>
    <property type="match status" value="1"/>
</dbReference>
<dbReference type="CDD" id="cd01310">
    <property type="entry name" value="TatD_DNAse"/>
    <property type="match status" value="1"/>
</dbReference>
<accession>A0A354YVT0</accession>
<comment type="caution">
    <text evidence="4">The sequence shown here is derived from an EMBL/GenBank/DDBJ whole genome shotgun (WGS) entry which is preliminary data.</text>
</comment>
<dbReference type="Pfam" id="PF01026">
    <property type="entry name" value="TatD_DNase"/>
    <property type="match status" value="1"/>
</dbReference>
<organism evidence="4 5">
    <name type="scientific">Syntrophomonas wolfei</name>
    <dbReference type="NCBI Taxonomy" id="863"/>
    <lineage>
        <taxon>Bacteria</taxon>
        <taxon>Bacillati</taxon>
        <taxon>Bacillota</taxon>
        <taxon>Clostridia</taxon>
        <taxon>Eubacteriales</taxon>
        <taxon>Syntrophomonadaceae</taxon>
        <taxon>Syntrophomonas</taxon>
    </lineage>
</organism>
<dbReference type="FunFam" id="3.20.20.140:FF:000005">
    <property type="entry name" value="TatD family hydrolase"/>
    <property type="match status" value="1"/>
</dbReference>
<dbReference type="PANTHER" id="PTHR46124">
    <property type="entry name" value="D-AMINOACYL-TRNA DEACYLASE"/>
    <property type="match status" value="1"/>
</dbReference>
<dbReference type="GO" id="GO:0004536">
    <property type="term" value="F:DNA nuclease activity"/>
    <property type="evidence" value="ECO:0007669"/>
    <property type="project" value="InterPro"/>
</dbReference>
<gene>
    <name evidence="4" type="ORF">DDZ44_05115</name>
</gene>
<dbReference type="GO" id="GO:0016788">
    <property type="term" value="F:hydrolase activity, acting on ester bonds"/>
    <property type="evidence" value="ECO:0007669"/>
    <property type="project" value="InterPro"/>
</dbReference>
<feature type="binding site" evidence="3">
    <location>
        <position position="128"/>
    </location>
    <ligand>
        <name>a divalent metal cation</name>
        <dbReference type="ChEBI" id="CHEBI:60240"/>
        <label>2</label>
    </ligand>
</feature>
<proteinExistence type="predicted"/>